<keyword evidence="2" id="KW-0472">Membrane</keyword>
<dbReference type="KEGG" id="bcoh:BC6307_16325"/>
<dbReference type="STRING" id="1314751.GCA_001591425_01575"/>
<keyword evidence="2" id="KW-0812">Transmembrane</keyword>
<dbReference type="Proteomes" id="UP000215224">
    <property type="component" value="Chromosome"/>
</dbReference>
<evidence type="ECO:0000256" key="1">
    <source>
        <dbReference type="SAM" id="Coils"/>
    </source>
</evidence>
<evidence type="ECO:0008006" key="5">
    <source>
        <dbReference type="Google" id="ProtNLM"/>
    </source>
</evidence>
<feature type="transmembrane region" description="Helical" evidence="2">
    <location>
        <begin position="12"/>
        <end position="31"/>
    </location>
</feature>
<evidence type="ECO:0000313" key="3">
    <source>
        <dbReference type="EMBL" id="AST92740.1"/>
    </source>
</evidence>
<keyword evidence="4" id="KW-1185">Reference proteome</keyword>
<sequence>MNIELQKIHYIILGSVVATLLLAILLFYYALYSPKQVELNSLQSQLQVEEQLLQVLEEQERNILANLLDSTVELQRKVPVAPFVEQMILELEKAETISGALITNTNFGEEAVTTSTLDEYVQSEELAEELPGIPLPEGLKKLTMNLTVQADTYEDLKAFLSEVENLTRITQIESVTFSGTPEVTSLGQEASTLTFSVSLSAFYHPELQDLIEDLPPIFVPEPSNKSNPFRGS</sequence>
<dbReference type="InterPro" id="IPR014717">
    <property type="entry name" value="Transl_elong_EF1B/ribsomal_bS6"/>
</dbReference>
<dbReference type="AlphaFoldDB" id="A0A223KTE0"/>
<dbReference type="EMBL" id="CP018866">
    <property type="protein sequence ID" value="AST92740.1"/>
    <property type="molecule type" value="Genomic_DNA"/>
</dbReference>
<evidence type="ECO:0000313" key="4">
    <source>
        <dbReference type="Proteomes" id="UP000215224"/>
    </source>
</evidence>
<keyword evidence="1" id="KW-0175">Coiled coil</keyword>
<organism evidence="3 4">
    <name type="scientific">Sutcliffiella cohnii</name>
    <dbReference type="NCBI Taxonomy" id="33932"/>
    <lineage>
        <taxon>Bacteria</taxon>
        <taxon>Bacillati</taxon>
        <taxon>Bacillota</taxon>
        <taxon>Bacilli</taxon>
        <taxon>Bacillales</taxon>
        <taxon>Bacillaceae</taxon>
        <taxon>Sutcliffiella</taxon>
    </lineage>
</organism>
<protein>
    <recommendedName>
        <fullName evidence="5">Pilus assembly protein PilO</fullName>
    </recommendedName>
</protein>
<proteinExistence type="predicted"/>
<accession>A0A223KTE0</accession>
<feature type="coiled-coil region" evidence="1">
    <location>
        <begin position="39"/>
        <end position="66"/>
    </location>
</feature>
<dbReference type="RefSeq" id="WP_066414372.1">
    <property type="nucleotide sequence ID" value="NZ_CP018866.1"/>
</dbReference>
<name>A0A223KTE0_9BACI</name>
<evidence type="ECO:0000256" key="2">
    <source>
        <dbReference type="SAM" id="Phobius"/>
    </source>
</evidence>
<dbReference type="Gene3D" id="3.30.70.60">
    <property type="match status" value="1"/>
</dbReference>
<gene>
    <name evidence="3" type="ORF">BC6307_16325</name>
</gene>
<reference evidence="3 4" key="1">
    <citation type="submission" date="2016-12" db="EMBL/GenBank/DDBJ databases">
        <title>The whole genome sequencing and assembly of Bacillus cohnii DSM 6307T strain.</title>
        <authorList>
            <person name="Lee Y.-J."/>
            <person name="Yi H."/>
            <person name="Bahn Y.-S."/>
            <person name="Kim J.F."/>
            <person name="Lee D.-W."/>
        </authorList>
    </citation>
    <scope>NUCLEOTIDE SEQUENCE [LARGE SCALE GENOMIC DNA]</scope>
    <source>
        <strain evidence="3 4">DSM 6307</strain>
    </source>
</reference>
<keyword evidence="2" id="KW-1133">Transmembrane helix</keyword>